<feature type="transmembrane region" description="Helical" evidence="6">
    <location>
        <begin position="12"/>
        <end position="31"/>
    </location>
</feature>
<dbReference type="InterPro" id="IPR036259">
    <property type="entry name" value="MFS_trans_sf"/>
</dbReference>
<name>A0ABX5EFH7_9MICO</name>
<evidence type="ECO:0000256" key="2">
    <source>
        <dbReference type="ARBA" id="ARBA00022475"/>
    </source>
</evidence>
<gene>
    <name evidence="8" type="ORF">BCL65_107124</name>
</gene>
<organism evidence="8 9">
    <name type="scientific">Isoptericola halotolerans</name>
    <dbReference type="NCBI Taxonomy" id="300560"/>
    <lineage>
        <taxon>Bacteria</taxon>
        <taxon>Bacillati</taxon>
        <taxon>Actinomycetota</taxon>
        <taxon>Actinomycetes</taxon>
        <taxon>Micrococcales</taxon>
        <taxon>Promicromonosporaceae</taxon>
        <taxon>Isoptericola</taxon>
    </lineage>
</organism>
<comment type="subcellular location">
    <subcellularLocation>
        <location evidence="1">Cell membrane</location>
        <topology evidence="1">Multi-pass membrane protein</topology>
    </subcellularLocation>
</comment>
<dbReference type="PROSITE" id="PS50850">
    <property type="entry name" value="MFS"/>
    <property type="match status" value="1"/>
</dbReference>
<dbReference type="InterPro" id="IPR020846">
    <property type="entry name" value="MFS_dom"/>
</dbReference>
<evidence type="ECO:0000256" key="1">
    <source>
        <dbReference type="ARBA" id="ARBA00004651"/>
    </source>
</evidence>
<sequence length="402" mass="40052">MPPSASTTRTVRDAAGGIAVLAVANFVAITTEVLPVGLLPQLARGVGVSESTAGLLVTVYALVVAACAVPLTLATQRFPRKPLLLVTLATYVAGNLLVAVAPSYAVMAAGRTLGGIGHAVFFSVSIAYAARLVGPLYTGRALTLVTAGGTMGFVLGVPLSTSLGTAVGWRWSFALLAGVCALTALLVARLLPAVAVATPPARDRAVARRGRRRLGVVVGTNTVLFGGHYAVYTYISLLLLSTGLSEAAVGPVLLLFGALGLVGLWAAARYLDRTPRALTITAMATIVGSLTALALVLPHAAGVLVAGGVWLAAFGAIPATFQAAALRTQGATADVAGAFVNATSNLGIGLGAALGAVVVAGPGTRVLALTGAGVVALACLAVVVARGAFPRDPAAASADPTR</sequence>
<dbReference type="Gene3D" id="1.20.1250.20">
    <property type="entry name" value="MFS general substrate transporter like domains"/>
    <property type="match status" value="1"/>
</dbReference>
<evidence type="ECO:0000256" key="6">
    <source>
        <dbReference type="SAM" id="Phobius"/>
    </source>
</evidence>
<feature type="transmembrane region" description="Helical" evidence="6">
    <location>
        <begin position="366"/>
        <end position="385"/>
    </location>
</feature>
<feature type="transmembrane region" description="Helical" evidence="6">
    <location>
        <begin position="83"/>
        <end position="107"/>
    </location>
</feature>
<dbReference type="SUPFAM" id="SSF103473">
    <property type="entry name" value="MFS general substrate transporter"/>
    <property type="match status" value="1"/>
</dbReference>
<evidence type="ECO:0000256" key="5">
    <source>
        <dbReference type="ARBA" id="ARBA00023136"/>
    </source>
</evidence>
<dbReference type="InterPro" id="IPR050189">
    <property type="entry name" value="MFS_Efflux_Transporters"/>
</dbReference>
<dbReference type="Pfam" id="PF07690">
    <property type="entry name" value="MFS_1"/>
    <property type="match status" value="1"/>
</dbReference>
<reference evidence="8 9" key="1">
    <citation type="submission" date="2018-03" db="EMBL/GenBank/DDBJ databases">
        <title>Comparative analysis of microorganisms from saline springs in Andes Mountain Range, Colombia.</title>
        <authorList>
            <person name="Rubin E."/>
        </authorList>
    </citation>
    <scope>NUCLEOTIDE SEQUENCE [LARGE SCALE GENOMIC DNA]</scope>
    <source>
        <strain evidence="8 9">CG 23</strain>
    </source>
</reference>
<dbReference type="EMBL" id="PVTX01000007">
    <property type="protein sequence ID" value="PRZ05637.1"/>
    <property type="molecule type" value="Genomic_DNA"/>
</dbReference>
<feature type="transmembrane region" description="Helical" evidence="6">
    <location>
        <begin position="278"/>
        <end position="297"/>
    </location>
</feature>
<protein>
    <submittedName>
        <fullName evidence="8">MFS family arabinose efflux permease</fullName>
    </submittedName>
</protein>
<keyword evidence="3 6" id="KW-0812">Transmembrane</keyword>
<keyword evidence="2" id="KW-1003">Cell membrane</keyword>
<feature type="transmembrane region" description="Helical" evidence="6">
    <location>
        <begin position="338"/>
        <end position="360"/>
    </location>
</feature>
<dbReference type="InterPro" id="IPR011701">
    <property type="entry name" value="MFS"/>
</dbReference>
<dbReference type="PANTHER" id="PTHR43124:SF3">
    <property type="entry name" value="CHLORAMPHENICOL EFFLUX PUMP RV0191"/>
    <property type="match status" value="1"/>
</dbReference>
<comment type="caution">
    <text evidence="8">The sequence shown here is derived from an EMBL/GenBank/DDBJ whole genome shotgun (WGS) entry which is preliminary data.</text>
</comment>
<evidence type="ECO:0000313" key="9">
    <source>
        <dbReference type="Proteomes" id="UP000239895"/>
    </source>
</evidence>
<dbReference type="Proteomes" id="UP000239895">
    <property type="component" value="Unassembled WGS sequence"/>
</dbReference>
<evidence type="ECO:0000313" key="8">
    <source>
        <dbReference type="EMBL" id="PRZ05637.1"/>
    </source>
</evidence>
<feature type="transmembrane region" description="Helical" evidence="6">
    <location>
        <begin position="113"/>
        <end position="134"/>
    </location>
</feature>
<accession>A0ABX5EFH7</accession>
<keyword evidence="5 6" id="KW-0472">Membrane</keyword>
<keyword evidence="9" id="KW-1185">Reference proteome</keyword>
<evidence type="ECO:0000256" key="4">
    <source>
        <dbReference type="ARBA" id="ARBA00022989"/>
    </source>
</evidence>
<feature type="domain" description="Major facilitator superfamily (MFS) profile" evidence="7">
    <location>
        <begin position="17"/>
        <end position="390"/>
    </location>
</feature>
<evidence type="ECO:0000256" key="3">
    <source>
        <dbReference type="ARBA" id="ARBA00022692"/>
    </source>
</evidence>
<feature type="transmembrane region" description="Helical" evidence="6">
    <location>
        <begin position="171"/>
        <end position="194"/>
    </location>
</feature>
<feature type="transmembrane region" description="Helical" evidence="6">
    <location>
        <begin position="247"/>
        <end position="266"/>
    </location>
</feature>
<feature type="transmembrane region" description="Helical" evidence="6">
    <location>
        <begin position="214"/>
        <end position="235"/>
    </location>
</feature>
<dbReference type="RefSeq" id="WP_106268072.1">
    <property type="nucleotide sequence ID" value="NZ_PVTX01000007.1"/>
</dbReference>
<dbReference type="CDD" id="cd17324">
    <property type="entry name" value="MFS_NepI_like"/>
    <property type="match status" value="1"/>
</dbReference>
<feature type="transmembrane region" description="Helical" evidence="6">
    <location>
        <begin position="51"/>
        <end position="71"/>
    </location>
</feature>
<dbReference type="PANTHER" id="PTHR43124">
    <property type="entry name" value="PURINE EFFLUX PUMP PBUE"/>
    <property type="match status" value="1"/>
</dbReference>
<proteinExistence type="predicted"/>
<feature type="transmembrane region" description="Helical" evidence="6">
    <location>
        <begin position="303"/>
        <end position="326"/>
    </location>
</feature>
<evidence type="ECO:0000259" key="7">
    <source>
        <dbReference type="PROSITE" id="PS50850"/>
    </source>
</evidence>
<keyword evidence="4 6" id="KW-1133">Transmembrane helix</keyword>
<feature type="transmembrane region" description="Helical" evidence="6">
    <location>
        <begin position="141"/>
        <end position="159"/>
    </location>
</feature>